<dbReference type="EMBL" id="CDMY01000907">
    <property type="protein sequence ID" value="CEM36733.1"/>
    <property type="molecule type" value="Genomic_DNA"/>
</dbReference>
<evidence type="ECO:0000259" key="6">
    <source>
        <dbReference type="Pfam" id="PF00082"/>
    </source>
</evidence>
<comment type="catalytic activity">
    <reaction evidence="4">
        <text>Hydrolysis of proteins with broad specificity for peptide bonds, and a preference for a large uncharged residue in P1. Hydrolyzes peptide amides.</text>
        <dbReference type="EC" id="3.4.21.62"/>
    </reaction>
</comment>
<dbReference type="SUPFAM" id="SSF52743">
    <property type="entry name" value="Subtilisin-like"/>
    <property type="match status" value="1"/>
</dbReference>
<protein>
    <recommendedName>
        <fullName evidence="5">subtilisin</fullName>
        <ecNumber evidence="5">3.4.21.62</ecNumber>
    </recommendedName>
</protein>
<dbReference type="OrthoDB" id="47926at2759"/>
<reference evidence="7 8" key="1">
    <citation type="submission" date="2014-11" db="EMBL/GenBank/DDBJ databases">
        <authorList>
            <person name="Zhu J."/>
            <person name="Qi W."/>
            <person name="Song R."/>
        </authorList>
    </citation>
    <scope>NUCLEOTIDE SEQUENCE [LARGE SCALE GENOMIC DNA]</scope>
</reference>
<organism evidence="7 8">
    <name type="scientific">Vitrella brassicaformis (strain CCMP3155)</name>
    <dbReference type="NCBI Taxonomy" id="1169540"/>
    <lineage>
        <taxon>Eukaryota</taxon>
        <taxon>Sar</taxon>
        <taxon>Alveolata</taxon>
        <taxon>Colpodellida</taxon>
        <taxon>Vitrellaceae</taxon>
        <taxon>Vitrella</taxon>
    </lineage>
</organism>
<dbReference type="Gene3D" id="3.40.50.200">
    <property type="entry name" value="Peptidase S8/S53 domain"/>
    <property type="match status" value="2"/>
</dbReference>
<dbReference type="InParanoid" id="A0A0G4H0C2"/>
<dbReference type="PhylomeDB" id="A0A0G4H0C2"/>
<dbReference type="InterPro" id="IPR015500">
    <property type="entry name" value="Peptidase_S8_subtilisin-rel"/>
</dbReference>
<evidence type="ECO:0000256" key="3">
    <source>
        <dbReference type="ARBA" id="ARBA00022825"/>
    </source>
</evidence>
<gene>
    <name evidence="7" type="ORF">Vbra_10509</name>
</gene>
<dbReference type="AlphaFoldDB" id="A0A0G4H0C2"/>
<evidence type="ECO:0000256" key="2">
    <source>
        <dbReference type="ARBA" id="ARBA00022801"/>
    </source>
</evidence>
<dbReference type="EC" id="3.4.21.62" evidence="5"/>
<accession>A0A0G4H0C2</accession>
<dbReference type="PRINTS" id="PR00723">
    <property type="entry name" value="SUBTILISIN"/>
</dbReference>
<evidence type="ECO:0000313" key="8">
    <source>
        <dbReference type="Proteomes" id="UP000041254"/>
    </source>
</evidence>
<evidence type="ECO:0000256" key="1">
    <source>
        <dbReference type="ARBA" id="ARBA00022670"/>
    </source>
</evidence>
<dbReference type="VEuPathDB" id="CryptoDB:Vbra_10509"/>
<dbReference type="Pfam" id="PF00082">
    <property type="entry name" value="Peptidase_S8"/>
    <property type="match status" value="1"/>
</dbReference>
<proteinExistence type="predicted"/>
<keyword evidence="2" id="KW-0378">Hydrolase</keyword>
<name>A0A0G4H0C2_VITBC</name>
<keyword evidence="3" id="KW-0720">Serine protease</keyword>
<keyword evidence="1" id="KW-0645">Protease</keyword>
<dbReference type="GO" id="GO:0004252">
    <property type="term" value="F:serine-type endopeptidase activity"/>
    <property type="evidence" value="ECO:0007669"/>
    <property type="project" value="UniProtKB-EC"/>
</dbReference>
<dbReference type="PROSITE" id="PS00138">
    <property type="entry name" value="SUBTILASE_SER"/>
    <property type="match status" value="1"/>
</dbReference>
<evidence type="ECO:0000313" key="7">
    <source>
        <dbReference type="EMBL" id="CEM36733.1"/>
    </source>
</evidence>
<dbReference type="InterPro" id="IPR036852">
    <property type="entry name" value="Peptidase_S8/S53_dom_sf"/>
</dbReference>
<dbReference type="InterPro" id="IPR034075">
    <property type="entry name" value="Glr3161-like_dom"/>
</dbReference>
<sequence>MGMEDGVAFQKVVSGRLPVSAIDKLPSLPRLHYASRSFIVHRGAFDSLGSVDVARGLATSQADLAHRVDVVRTTLGLTGRGQKIGLLSDSVDMTSPFFGSVAKDVETGDLPPKGILVVQDGSPGDSDEGRAMAQLIHDLAPHAALSFATTDFGAAVFANNILRLAELNDILVDDIGIAAEPFFQDGIVAQAAQTASEKGVPFVSATGNDGIRAYQAQFRDAGIPTAIRSPTGEVIILTTHDFDPSDGVVDHQVIYVPVFESFGINLQWSEPSFSASEGPTGSGSDLEVILFDMADNPLSLRLGSGAAGGIDRNIGRDAVELMFFTNDGDVDVDGVPGPDTAFKLKILLFEGPAPKLMRYLWTPLGGVAYPQTFFDGAPTVWGHPNVPLSIAVAAAYYADTPRFGEVDPPLAEYFTTHGQTPILFDRDGNATLEMRKKPDIAAADGTHTTFFKEFEDNFDFFNFFGTSAAAPHVAAVISLLNEWQPGIKPQEIRDVLFKTAIDMEDYIDLSQQGPGDFDVGHDNQTGHGLMDAYAAVTLLDKIPVCLTKTSVKEVACAGNNGSPCRGTSGDDALGVSVTSSQGSVTADAREGNDCISVTITGDNSALDLMRVVGGRGSDYIVIDGKVPPKAKVEVSGASSGGDDGSRDTILLKIEAGSDGRGVEVTVTNSGEGSLISGSSTTDTILNFGVTKDEKCRADVIKVGGLGSSQLSYDDSRGEVRAGDKLVAMIYPPLPKDALTIDGSTVTRTCSFTVSPFQQRPAMKLPPITSRVGAEFIPYIGLKPGTRDLPIPGCPASLLDDTNSAFVTNLIPDGPQAICGTRITFESTVLDKPLPVFDLERFVCNGASLAQRLLFAELDRPGFIGAEYHNEESRSATVIHVFRGCESDFFSEPSVLRGEVLLGPVFIAEPGLYAFLINNFLCDIGITADVTITCPEPSSAGVVEPPGRPPLPPDDPGIILEPTNGTAEEQLFLLAHRDIHN</sequence>
<evidence type="ECO:0000256" key="4">
    <source>
        <dbReference type="ARBA" id="ARBA00023529"/>
    </source>
</evidence>
<dbReference type="InterPro" id="IPR023828">
    <property type="entry name" value="Peptidase_S8_Ser-AS"/>
</dbReference>
<dbReference type="InterPro" id="IPR000209">
    <property type="entry name" value="Peptidase_S8/S53_dom"/>
</dbReference>
<dbReference type="Proteomes" id="UP000041254">
    <property type="component" value="Unassembled WGS sequence"/>
</dbReference>
<keyword evidence="8" id="KW-1185">Reference proteome</keyword>
<dbReference type="GO" id="GO:0006508">
    <property type="term" value="P:proteolysis"/>
    <property type="evidence" value="ECO:0007669"/>
    <property type="project" value="UniProtKB-KW"/>
</dbReference>
<evidence type="ECO:0000256" key="5">
    <source>
        <dbReference type="ARBA" id="ARBA00023619"/>
    </source>
</evidence>
<dbReference type="CDD" id="cd05562">
    <property type="entry name" value="Peptidases_S53_like"/>
    <property type="match status" value="1"/>
</dbReference>
<feature type="domain" description="Peptidase S8/S53" evidence="6">
    <location>
        <begin position="193"/>
        <end position="513"/>
    </location>
</feature>